<dbReference type="NCBIfam" id="TIGR00056">
    <property type="entry name" value="MlaE family lipid ABC transporter permease subunit"/>
    <property type="match status" value="1"/>
</dbReference>
<dbReference type="PANTHER" id="PTHR30188">
    <property type="entry name" value="ABC TRANSPORTER PERMEASE PROTEIN-RELATED"/>
    <property type="match status" value="1"/>
</dbReference>
<dbReference type="Proteomes" id="UP000539642">
    <property type="component" value="Unassembled WGS sequence"/>
</dbReference>
<dbReference type="PANTHER" id="PTHR30188:SF3">
    <property type="entry name" value="ABC TRANSPORTER PERMEASE"/>
    <property type="match status" value="1"/>
</dbReference>
<keyword evidence="1" id="KW-1133">Transmembrane helix</keyword>
<reference evidence="2 3" key="1">
    <citation type="submission" date="2020-08" db="EMBL/GenBank/DDBJ databases">
        <title>Genomic Encyclopedia of Type Strains, Phase IV (KMG-IV): sequencing the most valuable type-strain genomes for metagenomic binning, comparative biology and taxonomic classification.</title>
        <authorList>
            <person name="Goeker M."/>
        </authorList>
    </citation>
    <scope>NUCLEOTIDE SEQUENCE [LARGE SCALE GENOMIC DNA]</scope>
    <source>
        <strain evidence="2 3">DSM 28570</strain>
    </source>
</reference>
<protein>
    <submittedName>
        <fullName evidence="2">Phospholipid/cholesterol/gamma-HCH transport system permease protein</fullName>
    </submittedName>
</protein>
<keyword evidence="1" id="KW-0472">Membrane</keyword>
<organism evidence="2 3">
    <name type="scientific">Desulfoprunum benzoelyticum</name>
    <dbReference type="NCBI Taxonomy" id="1506996"/>
    <lineage>
        <taxon>Bacteria</taxon>
        <taxon>Pseudomonadati</taxon>
        <taxon>Thermodesulfobacteriota</taxon>
        <taxon>Desulfobulbia</taxon>
        <taxon>Desulfobulbales</taxon>
        <taxon>Desulfobulbaceae</taxon>
        <taxon>Desulfoprunum</taxon>
    </lineage>
</organism>
<keyword evidence="1" id="KW-0812">Transmembrane</keyword>
<dbReference type="GO" id="GO:0005548">
    <property type="term" value="F:phospholipid transporter activity"/>
    <property type="evidence" value="ECO:0007669"/>
    <property type="project" value="TreeGrafter"/>
</dbReference>
<sequence>MASDRDTRQWRLATHPLETSNLEITFSGRWCLDQRLPSPDDLAPVLKTGTSRLTFKTDLSSWDSAFLAYLSVLLKLCAAKGIEADRDGLPEGVRHLLAMAAAVPEQKITGRGGGRHNFLHRIGVAAVEFSHGAPAMLRFLGEIVFSFGRLLSGRVRLRWHDLWWEVEEVGPRALLIVSVISFLVGLILAYLGADQLRMVGAQIFIADLVAIGMVREIGALMTGIIIAGRTGSAFAAKLGTMQVNEEIDAFRTLGISPIDFLVLPRTIALMLMVPLLTLYSGFVGMLAGLLISTTIFDIGLFEYYNETISALELKHFAVGLVKGSVYGAMVAYSGCLRGMQCGRSAEAVGEAATSAVVTSILLITISASILTIIFYQLGI</sequence>
<feature type="transmembrane region" description="Helical" evidence="1">
    <location>
        <begin position="173"/>
        <end position="191"/>
    </location>
</feature>
<comment type="similarity">
    <text evidence="1">Belongs to the MlaE permease family.</text>
</comment>
<evidence type="ECO:0000313" key="3">
    <source>
        <dbReference type="Proteomes" id="UP000539642"/>
    </source>
</evidence>
<dbReference type="InterPro" id="IPR003453">
    <property type="entry name" value="ABC_MlaE_roteobac"/>
</dbReference>
<feature type="transmembrane region" description="Helical" evidence="1">
    <location>
        <begin position="316"/>
        <end position="335"/>
    </location>
</feature>
<gene>
    <name evidence="2" type="ORF">HNQ81_000516</name>
</gene>
<evidence type="ECO:0000313" key="2">
    <source>
        <dbReference type="EMBL" id="MBB5346806.1"/>
    </source>
</evidence>
<dbReference type="GO" id="GO:0043190">
    <property type="term" value="C:ATP-binding cassette (ABC) transporter complex"/>
    <property type="evidence" value="ECO:0007669"/>
    <property type="project" value="InterPro"/>
</dbReference>
<dbReference type="Pfam" id="PF02405">
    <property type="entry name" value="MlaE"/>
    <property type="match status" value="1"/>
</dbReference>
<name>A0A840UPN6_9BACT</name>
<feature type="transmembrane region" description="Helical" evidence="1">
    <location>
        <begin position="267"/>
        <end position="296"/>
    </location>
</feature>
<dbReference type="RefSeq" id="WP_183348025.1">
    <property type="nucleotide sequence ID" value="NZ_JACHEO010000002.1"/>
</dbReference>
<comment type="caution">
    <text evidence="2">The sequence shown here is derived from an EMBL/GenBank/DDBJ whole genome shotgun (WGS) entry which is preliminary data.</text>
</comment>
<evidence type="ECO:0000256" key="1">
    <source>
        <dbReference type="RuleBase" id="RU362044"/>
    </source>
</evidence>
<accession>A0A840UPN6</accession>
<dbReference type="AlphaFoldDB" id="A0A840UPN6"/>
<dbReference type="EMBL" id="JACHEO010000002">
    <property type="protein sequence ID" value="MBB5346806.1"/>
    <property type="molecule type" value="Genomic_DNA"/>
</dbReference>
<dbReference type="InterPro" id="IPR030802">
    <property type="entry name" value="Permease_MalE"/>
</dbReference>
<feature type="transmembrane region" description="Helical" evidence="1">
    <location>
        <begin position="356"/>
        <end position="377"/>
    </location>
</feature>
<feature type="transmembrane region" description="Helical" evidence="1">
    <location>
        <begin position="203"/>
        <end position="227"/>
    </location>
</feature>
<proteinExistence type="inferred from homology"/>
<keyword evidence="3" id="KW-1185">Reference proteome</keyword>